<evidence type="ECO:0000313" key="1">
    <source>
        <dbReference type="EMBL" id="GLQ17808.1"/>
    </source>
</evidence>
<dbReference type="Proteomes" id="UP001161405">
    <property type="component" value="Unassembled WGS sequence"/>
</dbReference>
<gene>
    <name evidence="1" type="ORF">GCM10007879_20570</name>
</gene>
<name>A0ABQ5URB3_9HYPH</name>
<sequence length="58" mass="6359">MFTLAATKRSLRNTLSDNNLVAFILGAERGRMPDWLDNRGVSAPLDGLIGACKPEQTR</sequence>
<dbReference type="EMBL" id="BSNI01000002">
    <property type="protein sequence ID" value="GLQ17808.1"/>
    <property type="molecule type" value="Genomic_DNA"/>
</dbReference>
<evidence type="ECO:0000313" key="2">
    <source>
        <dbReference type="Proteomes" id="UP001161405"/>
    </source>
</evidence>
<proteinExistence type="predicted"/>
<reference evidence="1" key="2">
    <citation type="submission" date="2023-01" db="EMBL/GenBank/DDBJ databases">
        <title>Draft genome sequence of Maritalea porphyrae strain NBRC 107169.</title>
        <authorList>
            <person name="Sun Q."/>
            <person name="Mori K."/>
        </authorList>
    </citation>
    <scope>NUCLEOTIDE SEQUENCE</scope>
    <source>
        <strain evidence="1">NBRC 107169</strain>
    </source>
</reference>
<protein>
    <submittedName>
        <fullName evidence="1">Uncharacterized protein</fullName>
    </submittedName>
</protein>
<organism evidence="1 2">
    <name type="scientific">Maritalea porphyrae</name>
    <dbReference type="NCBI Taxonomy" id="880732"/>
    <lineage>
        <taxon>Bacteria</taxon>
        <taxon>Pseudomonadati</taxon>
        <taxon>Pseudomonadota</taxon>
        <taxon>Alphaproteobacteria</taxon>
        <taxon>Hyphomicrobiales</taxon>
        <taxon>Devosiaceae</taxon>
        <taxon>Maritalea</taxon>
    </lineage>
</organism>
<keyword evidence="2" id="KW-1185">Reference proteome</keyword>
<dbReference type="RefSeq" id="WP_284364226.1">
    <property type="nucleotide sequence ID" value="NZ_BSNI01000002.1"/>
</dbReference>
<reference evidence="1" key="1">
    <citation type="journal article" date="2014" name="Int. J. Syst. Evol. Microbiol.">
        <title>Complete genome of a new Firmicutes species belonging to the dominant human colonic microbiota ('Ruminococcus bicirculans') reveals two chromosomes and a selective capacity to utilize plant glucans.</title>
        <authorList>
            <consortium name="NISC Comparative Sequencing Program"/>
            <person name="Wegmann U."/>
            <person name="Louis P."/>
            <person name="Goesmann A."/>
            <person name="Henrissat B."/>
            <person name="Duncan S.H."/>
            <person name="Flint H.J."/>
        </authorList>
    </citation>
    <scope>NUCLEOTIDE SEQUENCE</scope>
    <source>
        <strain evidence="1">NBRC 107169</strain>
    </source>
</reference>
<accession>A0ABQ5URB3</accession>
<comment type="caution">
    <text evidence="1">The sequence shown here is derived from an EMBL/GenBank/DDBJ whole genome shotgun (WGS) entry which is preliminary data.</text>
</comment>